<comment type="function">
    <text evidence="7">The light-harvesting complex (LHC) functions as a light receptor, it captures and delivers excitation energy to photosystems with which it is closely associated.</text>
</comment>
<feature type="binding site" evidence="6">
    <location>
        <position position="166"/>
    </location>
    <ligand>
        <name>chlorophyll a</name>
        <dbReference type="ChEBI" id="CHEBI:58416"/>
        <label>1</label>
    </ligand>
</feature>
<feature type="binding site" evidence="6">
    <location>
        <position position="241"/>
    </location>
    <ligand>
        <name>chlorophyll a</name>
        <dbReference type="ChEBI" id="CHEBI:58416"/>
        <label>1</label>
    </ligand>
</feature>
<evidence type="ECO:0000313" key="9">
    <source>
        <dbReference type="EMBL" id="EIE25389.1"/>
    </source>
</evidence>
<protein>
    <recommendedName>
        <fullName evidence="7">Chlorophyll a-b binding protein, chloroplastic</fullName>
    </recommendedName>
</protein>
<feature type="binding site" evidence="6">
    <location>
        <position position="244"/>
    </location>
    <ligand>
        <name>chlorophyll a</name>
        <dbReference type="ChEBI" id="CHEBI:58416"/>
        <label>1</label>
    </ligand>
</feature>
<sequence length="287" mass="31352">MLEYQEGAADVLGVLAFSALPFAAVQALADSDLGKKLQRDLEANKSEYKRAEQQREKELAAARDESPWYGEERPKWLGPLSYDYPAYLRGGAPGDYAYDPLQLAQDQDKFDQYFEFELLHARWAMLGALGAGIPEILQYSGVSDFLEARWWAVGGAKLQGEDLNYLGVSGLRIAGGQGIAIIAICQVLLMFGPEYARACGIEALEPLGLYLPGDKNYPGGLFDPLGLSKDPASFADLQVKEIKNGRLALVAWVGFAAQAAVTRKGPIADLLDFAADPVHNNIFAYLR</sequence>
<reference evidence="9 10" key="1">
    <citation type="journal article" date="2012" name="Genome Biol.">
        <title>The genome of the polar eukaryotic microalga coccomyxa subellipsoidea reveals traits of cold adaptation.</title>
        <authorList>
            <person name="Blanc G."/>
            <person name="Agarkova I."/>
            <person name="Grimwood J."/>
            <person name="Kuo A."/>
            <person name="Brueggeman A."/>
            <person name="Dunigan D."/>
            <person name="Gurnon J."/>
            <person name="Ladunga I."/>
            <person name="Lindquist E."/>
            <person name="Lucas S."/>
            <person name="Pangilinan J."/>
            <person name="Proschold T."/>
            <person name="Salamov A."/>
            <person name="Schmutz J."/>
            <person name="Weeks D."/>
            <person name="Yamada T."/>
            <person name="Claverie J.M."/>
            <person name="Grigoriev I."/>
            <person name="Van Etten J."/>
            <person name="Lomsadze A."/>
            <person name="Borodovsky M."/>
        </authorList>
    </citation>
    <scope>NUCLEOTIDE SEQUENCE [LARGE SCALE GENOMIC DNA]</scope>
    <source>
        <strain evidence="9 10">C-169</strain>
    </source>
</reference>
<organism evidence="9 10">
    <name type="scientific">Coccomyxa subellipsoidea (strain C-169)</name>
    <name type="common">Green microalga</name>
    <dbReference type="NCBI Taxonomy" id="574566"/>
    <lineage>
        <taxon>Eukaryota</taxon>
        <taxon>Viridiplantae</taxon>
        <taxon>Chlorophyta</taxon>
        <taxon>core chlorophytes</taxon>
        <taxon>Trebouxiophyceae</taxon>
        <taxon>Trebouxiophyceae incertae sedis</taxon>
        <taxon>Coccomyxaceae</taxon>
        <taxon>Coccomyxa</taxon>
        <taxon>Coccomyxa subellipsoidea</taxon>
    </lineage>
</organism>
<keyword evidence="8" id="KW-0175">Coiled coil</keyword>
<feature type="binding site" evidence="6">
    <location>
        <position position="240"/>
    </location>
    <ligand>
        <name>chlorophyll a</name>
        <dbReference type="ChEBI" id="CHEBI:58416"/>
        <label>1</label>
    </ligand>
</feature>
<dbReference type="Proteomes" id="UP000007264">
    <property type="component" value="Unassembled WGS sequence"/>
</dbReference>
<evidence type="ECO:0000256" key="5">
    <source>
        <dbReference type="ARBA" id="ARBA00022991"/>
    </source>
</evidence>
<dbReference type="RefSeq" id="XP_005649933.1">
    <property type="nucleotide sequence ID" value="XM_005649876.1"/>
</dbReference>
<keyword evidence="10" id="KW-1185">Reference proteome</keyword>
<proteinExistence type="inferred from homology"/>
<keyword evidence="7" id="KW-0604">Photosystem II</keyword>
<feature type="binding site" evidence="6">
    <location>
        <position position="258"/>
    </location>
    <ligand>
        <name>chlorophyll a</name>
        <dbReference type="ChEBI" id="CHEBI:58416"/>
        <label>6</label>
    </ligand>
</feature>
<dbReference type="GO" id="GO:0009535">
    <property type="term" value="C:chloroplast thylakoid membrane"/>
    <property type="evidence" value="ECO:0007669"/>
    <property type="project" value="UniProtKB-SubCell"/>
</dbReference>
<feature type="binding site" description="axial binding residue" evidence="6">
    <location>
        <position position="209"/>
    </location>
    <ligand>
        <name>chlorophyll b</name>
        <dbReference type="ChEBI" id="CHEBI:61721"/>
        <label>1</label>
    </ligand>
    <ligandPart>
        <name>Mg</name>
        <dbReference type="ChEBI" id="CHEBI:25107"/>
    </ligandPart>
</feature>
<name>I0Z420_COCSC</name>
<feature type="binding site" evidence="6">
    <location>
        <position position="246"/>
    </location>
    <ligand>
        <name>chlorophyll a</name>
        <dbReference type="ChEBI" id="CHEBI:58416"/>
        <label>1</label>
    </ligand>
</feature>
<evidence type="ECO:0000313" key="10">
    <source>
        <dbReference type="Proteomes" id="UP000007264"/>
    </source>
</evidence>
<dbReference type="GO" id="GO:0016168">
    <property type="term" value="F:chlorophyll binding"/>
    <property type="evidence" value="ECO:0007669"/>
    <property type="project" value="UniProtKB-KW"/>
</dbReference>
<dbReference type="STRING" id="574566.I0Z420"/>
<dbReference type="InterPro" id="IPR001344">
    <property type="entry name" value="Chloro_AB-bd_pln"/>
</dbReference>
<keyword evidence="4 7" id="KW-0934">Plastid</keyword>
<dbReference type="GeneID" id="17043391"/>
<dbReference type="GO" id="GO:0009765">
    <property type="term" value="P:photosynthesis, light harvesting"/>
    <property type="evidence" value="ECO:0007669"/>
    <property type="project" value="InterPro"/>
</dbReference>
<keyword evidence="3 7" id="KW-0602">Photosynthesis</keyword>
<evidence type="ECO:0000256" key="6">
    <source>
        <dbReference type="PIRSR" id="PIRSR601344-1"/>
    </source>
</evidence>
<accession>I0Z420</accession>
<dbReference type="GO" id="GO:0009523">
    <property type="term" value="C:photosystem II"/>
    <property type="evidence" value="ECO:0007669"/>
    <property type="project" value="UniProtKB-KW"/>
</dbReference>
<comment type="subcellular location">
    <subcellularLocation>
        <location evidence="7">Plastid</location>
        <location evidence="7">Chloroplast thylakoid membrane</location>
    </subcellularLocation>
</comment>
<dbReference type="AlphaFoldDB" id="I0Z420"/>
<evidence type="ECO:0000256" key="8">
    <source>
        <dbReference type="SAM" id="Coils"/>
    </source>
</evidence>
<dbReference type="EMBL" id="AGSI01000004">
    <property type="protein sequence ID" value="EIE25389.1"/>
    <property type="molecule type" value="Genomic_DNA"/>
</dbReference>
<dbReference type="SUPFAM" id="SSF103511">
    <property type="entry name" value="Chlorophyll a-b binding protein"/>
    <property type="match status" value="1"/>
</dbReference>
<dbReference type="PANTHER" id="PTHR21649">
    <property type="entry name" value="CHLOROPHYLL A/B BINDING PROTEIN"/>
    <property type="match status" value="1"/>
</dbReference>
<dbReference type="FunFam" id="1.10.3460.10:FF:000009">
    <property type="entry name" value="Chlorophyll a-b binding protein, chloroplastic"/>
    <property type="match status" value="1"/>
</dbReference>
<evidence type="ECO:0000256" key="7">
    <source>
        <dbReference type="RuleBase" id="RU363080"/>
    </source>
</evidence>
<feature type="binding site" description="axial binding residue" evidence="6">
    <location>
        <position position="122"/>
    </location>
    <ligand>
        <name>chlorophyll b</name>
        <dbReference type="ChEBI" id="CHEBI:61721"/>
        <label>1</label>
    </ligand>
    <ligandPart>
        <name>Mg</name>
        <dbReference type="ChEBI" id="CHEBI:25107"/>
    </ligandPart>
</feature>
<gene>
    <name evidence="9" type="ORF">COCSUDRAFT_52854</name>
</gene>
<dbReference type="GO" id="GO:0009522">
    <property type="term" value="C:photosystem I"/>
    <property type="evidence" value="ECO:0007669"/>
    <property type="project" value="UniProtKB-KW"/>
</dbReference>
<evidence type="ECO:0000256" key="4">
    <source>
        <dbReference type="ARBA" id="ARBA00022640"/>
    </source>
</evidence>
<dbReference type="Pfam" id="PF00504">
    <property type="entry name" value="Chloroa_b-bind"/>
    <property type="match status" value="1"/>
</dbReference>
<evidence type="ECO:0000256" key="2">
    <source>
        <dbReference type="ARBA" id="ARBA00022528"/>
    </source>
</evidence>
<comment type="similarity">
    <text evidence="7">Belongs to the light-harvesting chlorophyll a/b-binding (LHC) protein family.</text>
</comment>
<evidence type="ECO:0000256" key="1">
    <source>
        <dbReference type="ARBA" id="ARBA00022494"/>
    </source>
</evidence>
<feature type="coiled-coil region" evidence="8">
    <location>
        <begin position="34"/>
        <end position="65"/>
    </location>
</feature>
<keyword evidence="2 7" id="KW-0150">Chloroplast</keyword>
<keyword evidence="5 7" id="KW-0157">Chromophore</keyword>
<feature type="binding site" description="axial binding residue" evidence="6">
    <location>
        <position position="186"/>
    </location>
    <ligand>
        <name>chlorophyll b</name>
        <dbReference type="ChEBI" id="CHEBI:61721"/>
        <label>1</label>
    </ligand>
    <ligandPart>
        <name>Mg</name>
        <dbReference type="ChEBI" id="CHEBI:25107"/>
    </ligandPart>
</feature>
<dbReference type="eggNOG" id="ENOG502QQ8A">
    <property type="taxonomic scope" value="Eukaryota"/>
</dbReference>
<keyword evidence="7" id="KW-0793">Thylakoid</keyword>
<feature type="binding site" evidence="6">
    <location>
        <position position="120"/>
    </location>
    <ligand>
        <name>chlorophyll a</name>
        <dbReference type="ChEBI" id="CHEBI:58416"/>
        <label>1</label>
    </ligand>
</feature>
<dbReference type="InterPro" id="IPR022796">
    <property type="entry name" value="Chloroa_b-bind"/>
</dbReference>
<dbReference type="OrthoDB" id="423598at2759"/>
<dbReference type="Gene3D" id="1.10.3460.10">
    <property type="entry name" value="Chlorophyll a/b binding protein domain"/>
    <property type="match status" value="1"/>
</dbReference>
<comment type="caution">
    <text evidence="9">The sequence shown here is derived from an EMBL/GenBank/DDBJ whole genome shotgun (WGS) entry which is preliminary data.</text>
</comment>
<dbReference type="KEGG" id="csl:COCSUDRAFT_52854"/>
<feature type="binding site" evidence="6">
    <location>
        <position position="117"/>
    </location>
    <ligand>
        <name>chlorophyll a</name>
        <dbReference type="ChEBI" id="CHEBI:58416"/>
        <label>1</label>
    </ligand>
</feature>
<evidence type="ECO:0000256" key="3">
    <source>
        <dbReference type="ARBA" id="ARBA00022531"/>
    </source>
</evidence>
<keyword evidence="1 6" id="KW-0148">Chlorophyll</keyword>
<feature type="binding site" description="axial binding residue" evidence="6">
    <location>
        <position position="194"/>
    </location>
    <ligand>
        <name>chlorophyll b</name>
        <dbReference type="ChEBI" id="CHEBI:61721"/>
        <label>1</label>
    </ligand>
    <ligandPart>
        <name>Mg</name>
        <dbReference type="ChEBI" id="CHEBI:25107"/>
    </ligandPart>
</feature>
<keyword evidence="7" id="KW-0603">Photosystem I</keyword>